<dbReference type="PANTHER" id="PTHR33127:SF69">
    <property type="entry name" value="OS09G0340800 PROTEIN"/>
    <property type="match status" value="1"/>
</dbReference>
<dbReference type="AlphaFoldDB" id="A0A5J9TDG3"/>
<comment type="caution">
    <text evidence="1">The sequence shown here is derived from an EMBL/GenBank/DDBJ whole genome shotgun (WGS) entry which is preliminary data.</text>
</comment>
<dbReference type="Gramene" id="TVU09426">
    <property type="protein sequence ID" value="TVU09426"/>
    <property type="gene ID" value="EJB05_42898"/>
</dbReference>
<evidence type="ECO:0000313" key="2">
    <source>
        <dbReference type="Proteomes" id="UP000324897"/>
    </source>
</evidence>
<proteinExistence type="predicted"/>
<evidence type="ECO:0000313" key="1">
    <source>
        <dbReference type="EMBL" id="TVU09426.1"/>
    </source>
</evidence>
<dbReference type="PANTHER" id="PTHR33127">
    <property type="entry name" value="TRANSMEMBRANE PROTEIN"/>
    <property type="match status" value="1"/>
</dbReference>
<keyword evidence="2" id="KW-1185">Reference proteome</keyword>
<reference evidence="1 2" key="1">
    <citation type="journal article" date="2019" name="Sci. Rep.">
        <title>A high-quality genome of Eragrostis curvula grass provides insights into Poaceae evolution and supports new strategies to enhance forage quality.</title>
        <authorList>
            <person name="Carballo J."/>
            <person name="Santos B.A.C.M."/>
            <person name="Zappacosta D."/>
            <person name="Garbus I."/>
            <person name="Selva J.P."/>
            <person name="Gallo C.A."/>
            <person name="Diaz A."/>
            <person name="Albertini E."/>
            <person name="Caccamo M."/>
            <person name="Echenique V."/>
        </authorList>
    </citation>
    <scope>NUCLEOTIDE SEQUENCE [LARGE SCALE GENOMIC DNA]</scope>
    <source>
        <strain evidence="2">cv. Victoria</strain>
        <tissue evidence="1">Leaf</tissue>
    </source>
</reference>
<protein>
    <submittedName>
        <fullName evidence="1">Uncharacterized protein</fullName>
    </submittedName>
</protein>
<dbReference type="OrthoDB" id="651482at2759"/>
<name>A0A5J9TDG3_9POAL</name>
<dbReference type="EMBL" id="RWGY01000039">
    <property type="protein sequence ID" value="TVU09426.1"/>
    <property type="molecule type" value="Genomic_DNA"/>
</dbReference>
<dbReference type="Proteomes" id="UP000324897">
    <property type="component" value="Chromosome 3"/>
</dbReference>
<accession>A0A5J9TDG3</accession>
<organism evidence="1 2">
    <name type="scientific">Eragrostis curvula</name>
    <name type="common">weeping love grass</name>
    <dbReference type="NCBI Taxonomy" id="38414"/>
    <lineage>
        <taxon>Eukaryota</taxon>
        <taxon>Viridiplantae</taxon>
        <taxon>Streptophyta</taxon>
        <taxon>Embryophyta</taxon>
        <taxon>Tracheophyta</taxon>
        <taxon>Spermatophyta</taxon>
        <taxon>Magnoliopsida</taxon>
        <taxon>Liliopsida</taxon>
        <taxon>Poales</taxon>
        <taxon>Poaceae</taxon>
        <taxon>PACMAD clade</taxon>
        <taxon>Chloridoideae</taxon>
        <taxon>Eragrostideae</taxon>
        <taxon>Eragrostidinae</taxon>
        <taxon>Eragrostis</taxon>
    </lineage>
</organism>
<sequence length="144" mass="16367">MGFGFECDDFHLLESDEGELMAVLTGHRGSPLHVVKLNENRMESERVESWEGRALFTGTLKTMMVKTDVKWMQNKVIFPRMYCWPDIIQVDLIDREDELAFVPPQCHKTAVRAARTYGLVGWDNQSSFGVLRILITASGSTSIN</sequence>
<gene>
    <name evidence="1" type="ORF">EJB05_42898</name>
</gene>
<feature type="non-terminal residue" evidence="1">
    <location>
        <position position="1"/>
    </location>
</feature>